<sequence length="426" mass="47399">MVGADTANYVIRPQELIVQEHPAYHAADNIQEKIRVAKTECKQLYDHINRIKGEIQDTQLMNLSHSINSLNGINLQPIRTLKGHSNKISDLKWSQDSKSILSSSQDGFIIIWDPMTGLKKSAIPLLSQWVLASAISPNGDFVASAGLDNHCTVYRVAKDNKIQQNVISIFKGHTCYISATEFLNDRTILTASGDMTCAMWDIPKSKRIREYIDHLGDVLTMDLPPAQTPRYGNNFISGGSDGYAYLWDVRQPNSVQSFFVSDSDISSIKFFNNGESFMTGSDDGAARLFDLRSDCQISTYSLSSAFHQQRQANPTYQSGQKLRYGSSSSSTSSGHIPRTPQSVNFKETYIEDQGIISIDFSRSGRIMFACYADYGCAVWDIIKGEMIGKIDGHRNRVNAVKTSPNGLVVASSSWDMTIKLWAPTCR</sequence>
<evidence type="ECO:0000256" key="1">
    <source>
        <dbReference type="ARBA" id="ARBA00009768"/>
    </source>
</evidence>
<dbReference type="EMBL" id="CP015055">
    <property type="protein sequence ID" value="QGN14986.1"/>
    <property type="molecule type" value="Genomic_DNA"/>
</dbReference>
<feature type="repeat" description="WD" evidence="5">
    <location>
        <begin position="211"/>
        <end position="257"/>
    </location>
</feature>
<dbReference type="InterPro" id="IPR016346">
    <property type="entry name" value="G-protein_beta_1-5"/>
</dbReference>
<feature type="repeat" description="WD" evidence="5">
    <location>
        <begin position="258"/>
        <end position="299"/>
    </location>
</feature>
<dbReference type="PROSITE" id="PS50294">
    <property type="entry name" value="WD_REPEATS_REGION"/>
    <property type="match status" value="2"/>
</dbReference>
<protein>
    <submittedName>
        <fullName evidence="7">Guanine nucleotide-binding protein subunit beta</fullName>
    </submittedName>
</protein>
<dbReference type="InterPro" id="IPR020472">
    <property type="entry name" value="WD40_PAC1"/>
</dbReference>
<gene>
    <name evidence="7" type="primary">STE4</name>
    <name evidence="7" type="ORF">FIM1_1666</name>
</gene>
<evidence type="ECO:0000313" key="7">
    <source>
        <dbReference type="EMBL" id="QGN14986.1"/>
    </source>
</evidence>
<dbReference type="PANTHER" id="PTHR19850">
    <property type="entry name" value="GUANINE NUCLEOTIDE-BINDING PROTEIN BETA G PROTEIN BETA"/>
    <property type="match status" value="1"/>
</dbReference>
<keyword evidence="3" id="KW-0677">Repeat</keyword>
<evidence type="ECO:0000313" key="8">
    <source>
        <dbReference type="Proteomes" id="UP000422736"/>
    </source>
</evidence>
<dbReference type="SUPFAM" id="SSF50978">
    <property type="entry name" value="WD40 repeat-like"/>
    <property type="match status" value="1"/>
</dbReference>
<dbReference type="PRINTS" id="PR00319">
    <property type="entry name" value="GPROTEINB"/>
</dbReference>
<keyword evidence="2 5" id="KW-0853">WD repeat</keyword>
<dbReference type="InterPro" id="IPR001632">
    <property type="entry name" value="WD40_G-protein_beta-like"/>
</dbReference>
<evidence type="ECO:0000256" key="6">
    <source>
        <dbReference type="SAM" id="MobiDB-lite"/>
    </source>
</evidence>
<dbReference type="InterPro" id="IPR036322">
    <property type="entry name" value="WD40_repeat_dom_sf"/>
</dbReference>
<evidence type="ECO:0000256" key="4">
    <source>
        <dbReference type="ARBA" id="ARBA00023224"/>
    </source>
</evidence>
<dbReference type="SMART" id="SM00320">
    <property type="entry name" value="WD40"/>
    <property type="match status" value="7"/>
</dbReference>
<evidence type="ECO:0000256" key="3">
    <source>
        <dbReference type="ARBA" id="ARBA00022737"/>
    </source>
</evidence>
<dbReference type="Proteomes" id="UP000422736">
    <property type="component" value="Chromosome 2"/>
</dbReference>
<dbReference type="Pfam" id="PF25391">
    <property type="entry name" value="WD40_Gbeta"/>
    <property type="match status" value="1"/>
</dbReference>
<evidence type="ECO:0000256" key="5">
    <source>
        <dbReference type="PROSITE-ProRule" id="PRU00221"/>
    </source>
</evidence>
<dbReference type="InterPro" id="IPR015943">
    <property type="entry name" value="WD40/YVTN_repeat-like_dom_sf"/>
</dbReference>
<reference evidence="7 8" key="2">
    <citation type="submission" date="2019-11" db="EMBL/GenBank/DDBJ databases">
        <authorList>
            <person name="Lu H."/>
        </authorList>
    </citation>
    <scope>NUCLEOTIDE SEQUENCE [LARGE SCALE GENOMIC DNA]</scope>
    <source>
        <strain evidence="7 8">FIM1</strain>
    </source>
</reference>
<feature type="repeat" description="WD" evidence="5">
    <location>
        <begin position="170"/>
        <end position="210"/>
    </location>
</feature>
<dbReference type="Pfam" id="PF00400">
    <property type="entry name" value="WD40"/>
    <property type="match status" value="1"/>
</dbReference>
<feature type="repeat" description="WD" evidence="5">
    <location>
        <begin position="81"/>
        <end position="113"/>
    </location>
</feature>
<dbReference type="PROSITE" id="PS50082">
    <property type="entry name" value="WD_REPEATS_2"/>
    <property type="match status" value="5"/>
</dbReference>
<dbReference type="PROSITE" id="PS00678">
    <property type="entry name" value="WD_REPEATS_1"/>
    <property type="match status" value="1"/>
</dbReference>
<organism evidence="7 8">
    <name type="scientific">Kluyveromyces marxianus</name>
    <name type="common">Yeast</name>
    <name type="synonym">Candida kefyr</name>
    <dbReference type="NCBI Taxonomy" id="4911"/>
    <lineage>
        <taxon>Eukaryota</taxon>
        <taxon>Fungi</taxon>
        <taxon>Dikarya</taxon>
        <taxon>Ascomycota</taxon>
        <taxon>Saccharomycotina</taxon>
        <taxon>Saccharomycetes</taxon>
        <taxon>Saccharomycetales</taxon>
        <taxon>Saccharomycetaceae</taxon>
        <taxon>Kluyveromyces</taxon>
    </lineage>
</organism>
<dbReference type="PIRSF" id="PIRSF002394">
    <property type="entry name" value="GN-bd_beta"/>
    <property type="match status" value="1"/>
</dbReference>
<dbReference type="CDD" id="cd00200">
    <property type="entry name" value="WD40"/>
    <property type="match status" value="1"/>
</dbReference>
<comment type="similarity">
    <text evidence="1">Belongs to the WD repeat G protein beta family.</text>
</comment>
<dbReference type="InterPro" id="IPR019775">
    <property type="entry name" value="WD40_repeat_CS"/>
</dbReference>
<evidence type="ECO:0000256" key="2">
    <source>
        <dbReference type="ARBA" id="ARBA00022574"/>
    </source>
</evidence>
<accession>A0ABX6ETL9</accession>
<feature type="repeat" description="WD" evidence="5">
    <location>
        <begin position="390"/>
        <end position="421"/>
    </location>
</feature>
<dbReference type="InterPro" id="IPR001680">
    <property type="entry name" value="WD40_rpt"/>
</dbReference>
<keyword evidence="4" id="KW-0807">Transducer</keyword>
<dbReference type="PRINTS" id="PR00320">
    <property type="entry name" value="GPROTEINBRPT"/>
</dbReference>
<feature type="region of interest" description="Disordered" evidence="6">
    <location>
        <begin position="313"/>
        <end position="340"/>
    </location>
</feature>
<proteinExistence type="inferred from homology"/>
<name>A0ABX6ETL9_KLUMA</name>
<dbReference type="Gene3D" id="2.130.10.10">
    <property type="entry name" value="YVTN repeat-like/Quinoprotein amine dehydrogenase"/>
    <property type="match status" value="2"/>
</dbReference>
<reference evidence="7 8" key="1">
    <citation type="submission" date="2016-03" db="EMBL/GenBank/DDBJ databases">
        <title>How can Kluyveromyces marxianus grow so fast - potential evolutionary course in Saccharomyces Complex revealed by comparative genomics.</title>
        <authorList>
            <person name="Mo W."/>
            <person name="Lu W."/>
            <person name="Yang X."/>
            <person name="Qi J."/>
            <person name="Lv H."/>
        </authorList>
    </citation>
    <scope>NUCLEOTIDE SEQUENCE [LARGE SCALE GENOMIC DNA]</scope>
    <source>
        <strain evidence="7 8">FIM1</strain>
    </source>
</reference>
<keyword evidence="8" id="KW-1185">Reference proteome</keyword>